<dbReference type="Proteomes" id="UP000276741">
    <property type="component" value="Chromosome"/>
</dbReference>
<reference evidence="3" key="3">
    <citation type="journal article" date="2019" name="BMC Res. Notes">
        <title>Complete genome sequence of the Sulfodiicoccus acidiphilus strain HS-1T, the first crenarchaeon that lacks polB3, isolated from an acidic hot spring in Ohwaku-dani, Hakone, Japan.</title>
        <authorList>
            <person name="Sakai H.D."/>
            <person name="Kurosawa N."/>
        </authorList>
    </citation>
    <scope>NUCLEOTIDE SEQUENCE</scope>
    <source>
        <strain evidence="3">HS-1</strain>
    </source>
</reference>
<protein>
    <recommendedName>
        <fullName evidence="2">Peptidase M56 domain-containing protein</fullName>
    </recommendedName>
</protein>
<keyword evidence="5" id="KW-1185">Reference proteome</keyword>
<keyword evidence="1" id="KW-1133">Transmembrane helix</keyword>
<feature type="transmembrane region" description="Helical" evidence="1">
    <location>
        <begin position="12"/>
        <end position="31"/>
    </location>
</feature>
<evidence type="ECO:0000313" key="5">
    <source>
        <dbReference type="Proteomes" id="UP000276741"/>
    </source>
</evidence>
<dbReference type="GeneID" id="38665979"/>
<dbReference type="PANTHER" id="PTHR34978">
    <property type="entry name" value="POSSIBLE SENSOR-TRANSDUCER PROTEIN BLAR"/>
    <property type="match status" value="1"/>
</dbReference>
<sequence length="236" mass="26019">MLPPSPIEVRLIRLGEAVALSVFLSLLGISLKRLWKVGPVLGAAPMVAYVSGYAHFLLDVWTRFGRIPLHLLAEPATLFVSSLTFLVVLRTFYVGLASRNYLEPHPELLRTFTEATRKVGVRAKLSVLDRGDPVVYTTISFTPRVVISVGALEGLGEEELAAVLYHELSHVKLGHMSLKVIYYATLVVAFLNPLQVRLYRMAINEMEKEADAMAASMVGGKALTSALVKLSEPLRY</sequence>
<accession>A0A348B1N2</accession>
<dbReference type="KEGG" id="sacd:HS1genome_0473"/>
<keyword evidence="1" id="KW-0472">Membrane</keyword>
<dbReference type="InterPro" id="IPR052173">
    <property type="entry name" value="Beta-lactam_resp_regulator"/>
</dbReference>
<evidence type="ECO:0000313" key="4">
    <source>
        <dbReference type="EMBL" id="GGU05033.1"/>
    </source>
</evidence>
<organism evidence="3 5">
    <name type="scientific">Sulfodiicoccus acidiphilus</name>
    <dbReference type="NCBI Taxonomy" id="1670455"/>
    <lineage>
        <taxon>Archaea</taxon>
        <taxon>Thermoproteota</taxon>
        <taxon>Thermoprotei</taxon>
        <taxon>Sulfolobales</taxon>
        <taxon>Sulfolobaceae</taxon>
        <taxon>Sulfodiicoccus</taxon>
    </lineage>
</organism>
<dbReference type="InterPro" id="IPR008756">
    <property type="entry name" value="Peptidase_M56"/>
</dbReference>
<dbReference type="PANTHER" id="PTHR34978:SF3">
    <property type="entry name" value="SLR0241 PROTEIN"/>
    <property type="match status" value="1"/>
</dbReference>
<reference evidence="4" key="4">
    <citation type="submission" date="2020-09" db="EMBL/GenBank/DDBJ databases">
        <authorList>
            <person name="Sun Q."/>
            <person name="Ohkuma M."/>
        </authorList>
    </citation>
    <scope>NUCLEOTIDE SEQUENCE</scope>
    <source>
        <strain evidence="4">JCM 31740</strain>
    </source>
</reference>
<dbReference type="AlphaFoldDB" id="A0A348B1N2"/>
<feature type="domain" description="Peptidase M56" evidence="2">
    <location>
        <begin position="140"/>
        <end position="214"/>
    </location>
</feature>
<dbReference type="Pfam" id="PF05569">
    <property type="entry name" value="Peptidase_M56"/>
    <property type="match status" value="1"/>
</dbReference>
<name>A0A348B1N2_9CREN</name>
<reference evidence="4" key="1">
    <citation type="journal article" date="2014" name="Int. J. Syst. Evol. Microbiol.">
        <title>Complete genome sequence of Corynebacterium casei LMG S-19264T (=DSM 44701T), isolated from a smear-ripened cheese.</title>
        <authorList>
            <consortium name="US DOE Joint Genome Institute (JGI-PGF)"/>
            <person name="Walter F."/>
            <person name="Albersmeier A."/>
            <person name="Kalinowski J."/>
            <person name="Ruckert C."/>
        </authorList>
    </citation>
    <scope>NUCLEOTIDE SEQUENCE</scope>
    <source>
        <strain evidence="4">JCM 31740</strain>
    </source>
</reference>
<proteinExistence type="predicted"/>
<feature type="transmembrane region" description="Helical" evidence="1">
    <location>
        <begin position="37"/>
        <end position="58"/>
    </location>
</feature>
<dbReference type="EMBL" id="AP018553">
    <property type="protein sequence ID" value="BBD72084.1"/>
    <property type="molecule type" value="Genomic_DNA"/>
</dbReference>
<gene>
    <name evidence="4" type="ORF">GCM10007116_21950</name>
    <name evidence="3" type="ORF">HS1genome_0473</name>
</gene>
<keyword evidence="1" id="KW-0812">Transmembrane</keyword>
<evidence type="ECO:0000259" key="2">
    <source>
        <dbReference type="Pfam" id="PF05569"/>
    </source>
</evidence>
<evidence type="ECO:0000313" key="3">
    <source>
        <dbReference type="EMBL" id="BBD72084.1"/>
    </source>
</evidence>
<dbReference type="Proteomes" id="UP000616143">
    <property type="component" value="Unassembled WGS sequence"/>
</dbReference>
<evidence type="ECO:0000256" key="1">
    <source>
        <dbReference type="SAM" id="Phobius"/>
    </source>
</evidence>
<dbReference type="RefSeq" id="WP_126449385.1">
    <property type="nucleotide sequence ID" value="NZ_AP018553.1"/>
</dbReference>
<feature type="transmembrane region" description="Helical" evidence="1">
    <location>
        <begin position="70"/>
        <end position="93"/>
    </location>
</feature>
<reference evidence="5" key="2">
    <citation type="submission" date="2018-04" db="EMBL/GenBank/DDBJ databases">
        <title>Complete genome sequence of Sulfodiicoccus acidiphilus strain HS-1.</title>
        <authorList>
            <person name="Sakai H.D."/>
            <person name="Kurosawa N."/>
        </authorList>
    </citation>
    <scope>NUCLEOTIDE SEQUENCE [LARGE SCALE GENOMIC DNA]</scope>
    <source>
        <strain evidence="5">HS-1</strain>
    </source>
</reference>
<dbReference type="Gene3D" id="3.30.2010.10">
    <property type="entry name" value="Metalloproteases ('zincins'), catalytic domain"/>
    <property type="match status" value="1"/>
</dbReference>
<dbReference type="EMBL" id="BMQS01000032">
    <property type="protein sequence ID" value="GGU05033.1"/>
    <property type="molecule type" value="Genomic_DNA"/>
</dbReference>